<dbReference type="AlphaFoldDB" id="A0A6N7SB15"/>
<dbReference type="Pfam" id="PF01725">
    <property type="entry name" value="Ham1p_like"/>
    <property type="match status" value="1"/>
</dbReference>
<keyword evidence="6" id="KW-1185">Reference proteome</keyword>
<reference evidence="5 6" key="1">
    <citation type="journal article" date="2019" name="Nat. Med.">
        <title>A library of human gut bacterial isolates paired with longitudinal multiomics data enables mechanistic microbiome research.</title>
        <authorList>
            <person name="Poyet M."/>
            <person name="Groussin M."/>
            <person name="Gibbons S.M."/>
            <person name="Avila-Pacheco J."/>
            <person name="Jiang X."/>
            <person name="Kearney S.M."/>
            <person name="Perrotta A.R."/>
            <person name="Berdy B."/>
            <person name="Zhao S."/>
            <person name="Lieberman T.D."/>
            <person name="Swanson P.K."/>
            <person name="Smith M."/>
            <person name="Roesemann S."/>
            <person name="Alexander J.E."/>
            <person name="Rich S.A."/>
            <person name="Livny J."/>
            <person name="Vlamakis H."/>
            <person name="Clish C."/>
            <person name="Bullock K."/>
            <person name="Deik A."/>
            <person name="Scott J."/>
            <person name="Pierce K.A."/>
            <person name="Xavier R.J."/>
            <person name="Alm E.J."/>
        </authorList>
    </citation>
    <scope>NUCLEOTIDE SEQUENCE [LARGE SCALE GENOMIC DNA]</scope>
    <source>
        <strain evidence="3 5">BIOML-A4</strain>
        <strain evidence="4 6">BIOML-A5</strain>
    </source>
</reference>
<name>A0A6N7SB15_9FIRM</name>
<sequence>MERFCPFYQKGARMKTICYATHNANKIEEMQRWLADYAVQVVGPDTFNVPLIVEETADSPCGNALLKARVGFAQTHMACIGQDSAFQFLDLDPQDPDQPGLYVRRKDGVHEMSDDEMLTHYQRLAHRHGGRLMAAYLDGWAVVDETGQEAVFQLTDPKLIRAGGFWLCESAHPVRHPGWPLDSLSLDPKTGLYFTEERPDERQSSSTRSQARKEGLWQTVEFLARSLKLQRKKAV</sequence>
<dbReference type="InterPro" id="IPR002637">
    <property type="entry name" value="RdgB/HAM1"/>
</dbReference>
<dbReference type="Proteomes" id="UP000433575">
    <property type="component" value="Unassembled WGS sequence"/>
</dbReference>
<evidence type="ECO:0000313" key="5">
    <source>
        <dbReference type="Proteomes" id="UP000433575"/>
    </source>
</evidence>
<proteinExistence type="predicted"/>
<evidence type="ECO:0008006" key="7">
    <source>
        <dbReference type="Google" id="ProtNLM"/>
    </source>
</evidence>
<dbReference type="EMBL" id="WKPJ01000036">
    <property type="protein sequence ID" value="MSA90825.1"/>
    <property type="molecule type" value="Genomic_DNA"/>
</dbReference>
<accession>A0A6N7SB15</accession>
<dbReference type="Gene3D" id="3.90.950.10">
    <property type="match status" value="1"/>
</dbReference>
<organism evidence="3 5">
    <name type="scientific">Holdemania massiliensis</name>
    <dbReference type="NCBI Taxonomy" id="1468449"/>
    <lineage>
        <taxon>Bacteria</taxon>
        <taxon>Bacillati</taxon>
        <taxon>Bacillota</taxon>
        <taxon>Erysipelotrichia</taxon>
        <taxon>Erysipelotrichales</taxon>
        <taxon>Erysipelotrichaceae</taxon>
        <taxon>Holdemania</taxon>
    </lineage>
</organism>
<protein>
    <recommendedName>
        <fullName evidence="7">Non-canonical purine NTP pyrophosphatase</fullName>
    </recommendedName>
</protein>
<dbReference type="EMBL" id="WKPI01000038">
    <property type="protein sequence ID" value="MSC34556.1"/>
    <property type="molecule type" value="Genomic_DNA"/>
</dbReference>
<dbReference type="SUPFAM" id="SSF52972">
    <property type="entry name" value="ITPase-like"/>
    <property type="match status" value="1"/>
</dbReference>
<feature type="region of interest" description="Disordered" evidence="2">
    <location>
        <begin position="194"/>
        <end position="214"/>
    </location>
</feature>
<evidence type="ECO:0000256" key="2">
    <source>
        <dbReference type="SAM" id="MobiDB-lite"/>
    </source>
</evidence>
<dbReference type="OrthoDB" id="9793950at2"/>
<keyword evidence="1" id="KW-0378">Hydrolase</keyword>
<dbReference type="Proteomes" id="UP000480929">
    <property type="component" value="Unassembled WGS sequence"/>
</dbReference>
<dbReference type="GO" id="GO:0009143">
    <property type="term" value="P:nucleoside triphosphate catabolic process"/>
    <property type="evidence" value="ECO:0007669"/>
    <property type="project" value="InterPro"/>
</dbReference>
<evidence type="ECO:0000313" key="6">
    <source>
        <dbReference type="Proteomes" id="UP000480929"/>
    </source>
</evidence>
<gene>
    <name evidence="4" type="ORF">GKD88_15625</name>
    <name evidence="3" type="ORF">GKE08_15950</name>
</gene>
<dbReference type="GO" id="GO:0047429">
    <property type="term" value="F:nucleoside triphosphate diphosphatase activity"/>
    <property type="evidence" value="ECO:0007669"/>
    <property type="project" value="InterPro"/>
</dbReference>
<comment type="caution">
    <text evidence="3">The sequence shown here is derived from an EMBL/GenBank/DDBJ whole genome shotgun (WGS) entry which is preliminary data.</text>
</comment>
<evidence type="ECO:0000256" key="1">
    <source>
        <dbReference type="ARBA" id="ARBA00022801"/>
    </source>
</evidence>
<evidence type="ECO:0000313" key="3">
    <source>
        <dbReference type="EMBL" id="MSA90825.1"/>
    </source>
</evidence>
<evidence type="ECO:0000313" key="4">
    <source>
        <dbReference type="EMBL" id="MSC34556.1"/>
    </source>
</evidence>
<dbReference type="InterPro" id="IPR029001">
    <property type="entry name" value="ITPase-like_fam"/>
</dbReference>